<organism evidence="1 2">
    <name type="scientific">Pisum sativum</name>
    <name type="common">Garden pea</name>
    <name type="synonym">Lathyrus oleraceus</name>
    <dbReference type="NCBI Taxonomy" id="3888"/>
    <lineage>
        <taxon>Eukaryota</taxon>
        <taxon>Viridiplantae</taxon>
        <taxon>Streptophyta</taxon>
        <taxon>Embryophyta</taxon>
        <taxon>Tracheophyta</taxon>
        <taxon>Spermatophyta</taxon>
        <taxon>Magnoliopsida</taxon>
        <taxon>eudicotyledons</taxon>
        <taxon>Gunneridae</taxon>
        <taxon>Pentapetalae</taxon>
        <taxon>rosids</taxon>
        <taxon>fabids</taxon>
        <taxon>Fabales</taxon>
        <taxon>Fabaceae</taxon>
        <taxon>Papilionoideae</taxon>
        <taxon>50 kb inversion clade</taxon>
        <taxon>NPAAA clade</taxon>
        <taxon>Hologalegina</taxon>
        <taxon>IRL clade</taxon>
        <taxon>Fabeae</taxon>
        <taxon>Lathyrus</taxon>
    </lineage>
</organism>
<comment type="caution">
    <text evidence="1">The sequence shown here is derived from an EMBL/GenBank/DDBJ whole genome shotgun (WGS) entry which is preliminary data.</text>
</comment>
<dbReference type="EMBL" id="JAMSHJ010000003">
    <property type="protein sequence ID" value="KAI5426008.1"/>
    <property type="molecule type" value="Genomic_DNA"/>
</dbReference>
<dbReference type="Gramene" id="Psat03G0172300-T1">
    <property type="protein sequence ID" value="KAI5426008.1"/>
    <property type="gene ID" value="KIW84_031723"/>
</dbReference>
<sequence length="111" mass="13010">MEKECVIEDYMIDELDSVANEDSCEGMPLAIRFNEEEEEMTKDSKFKVGMKFSSLKQFKKAILEFYLRNMYANFKKKFGGGTLFTDLMMAAPKATYYEAHEAKMMKLRKRV</sequence>
<protein>
    <submittedName>
        <fullName evidence="1">Uncharacterized protein</fullName>
    </submittedName>
</protein>
<keyword evidence="2" id="KW-1185">Reference proteome</keyword>
<dbReference type="AlphaFoldDB" id="A0A9D5AXT7"/>
<name>A0A9D5AXT7_PEA</name>
<dbReference type="Proteomes" id="UP001058974">
    <property type="component" value="Chromosome 3"/>
</dbReference>
<gene>
    <name evidence="1" type="ORF">KIW84_031723</name>
</gene>
<reference evidence="1 2" key="1">
    <citation type="journal article" date="2022" name="Nat. Genet.">
        <title>Improved pea reference genome and pan-genome highlight genomic features and evolutionary characteristics.</title>
        <authorList>
            <person name="Yang T."/>
            <person name="Liu R."/>
            <person name="Luo Y."/>
            <person name="Hu S."/>
            <person name="Wang D."/>
            <person name="Wang C."/>
            <person name="Pandey M.K."/>
            <person name="Ge S."/>
            <person name="Xu Q."/>
            <person name="Li N."/>
            <person name="Li G."/>
            <person name="Huang Y."/>
            <person name="Saxena R.K."/>
            <person name="Ji Y."/>
            <person name="Li M."/>
            <person name="Yan X."/>
            <person name="He Y."/>
            <person name="Liu Y."/>
            <person name="Wang X."/>
            <person name="Xiang C."/>
            <person name="Varshney R.K."/>
            <person name="Ding H."/>
            <person name="Gao S."/>
            <person name="Zong X."/>
        </authorList>
    </citation>
    <scope>NUCLEOTIDE SEQUENCE [LARGE SCALE GENOMIC DNA]</scope>
    <source>
        <strain evidence="1 2">cv. Zhongwan 6</strain>
    </source>
</reference>
<proteinExistence type="predicted"/>
<evidence type="ECO:0000313" key="1">
    <source>
        <dbReference type="EMBL" id="KAI5426008.1"/>
    </source>
</evidence>
<evidence type="ECO:0000313" key="2">
    <source>
        <dbReference type="Proteomes" id="UP001058974"/>
    </source>
</evidence>
<accession>A0A9D5AXT7</accession>